<dbReference type="Proteomes" id="UP000598350">
    <property type="component" value="Unassembled WGS sequence"/>
</dbReference>
<proteinExistence type="predicted"/>
<evidence type="ECO:0000313" key="1">
    <source>
        <dbReference type="EMBL" id="MBD0849132.1"/>
    </source>
</evidence>
<accession>A0ABR7V992</accession>
<dbReference type="EMBL" id="JABTCG010000001">
    <property type="protein sequence ID" value="MBD0849132.1"/>
    <property type="molecule type" value="Genomic_DNA"/>
</dbReference>
<reference evidence="1 2" key="1">
    <citation type="submission" date="2020-05" db="EMBL/GenBank/DDBJ databases">
        <title>The draft genome sequence of Maribacter arenosus CAU 1321.</title>
        <authorList>
            <person name="Mu L."/>
        </authorList>
    </citation>
    <scope>NUCLEOTIDE SEQUENCE [LARGE SCALE GENOMIC DNA]</scope>
    <source>
        <strain evidence="1 2">CAU 1321</strain>
    </source>
</reference>
<organism evidence="1 2">
    <name type="scientific">Maribacter arenosus</name>
    <dbReference type="NCBI Taxonomy" id="1854708"/>
    <lineage>
        <taxon>Bacteria</taxon>
        <taxon>Pseudomonadati</taxon>
        <taxon>Bacteroidota</taxon>
        <taxon>Flavobacteriia</taxon>
        <taxon>Flavobacteriales</taxon>
        <taxon>Flavobacteriaceae</taxon>
        <taxon>Maribacter</taxon>
    </lineage>
</organism>
<evidence type="ECO:0000313" key="2">
    <source>
        <dbReference type="Proteomes" id="UP000598350"/>
    </source>
</evidence>
<protein>
    <submittedName>
        <fullName evidence="1">Uncharacterized protein</fullName>
    </submittedName>
</protein>
<dbReference type="RefSeq" id="WP_188312275.1">
    <property type="nucleotide sequence ID" value="NZ_JABTCG010000001.1"/>
</dbReference>
<comment type="caution">
    <text evidence="1">The sequence shown here is derived from an EMBL/GenBank/DDBJ whole genome shotgun (WGS) entry which is preliminary data.</text>
</comment>
<name>A0ABR7V992_9FLAO</name>
<keyword evidence="2" id="KW-1185">Reference proteome</keyword>
<sequence>MVPKDYDQFLETLENAIPDNDWPTGLKALWYDAVGDWEASHNIAQEMHTELGSWIHAYLHRKEGDEWNAGYWYRKANKSIPKVSLDEEFQLLAKHLLEKDSPKQ</sequence>
<gene>
    <name evidence="1" type="ORF">HPE63_00505</name>
</gene>